<dbReference type="EMBL" id="CP144700">
    <property type="protein sequence ID" value="WVZ24769.1"/>
    <property type="molecule type" value="Genomic_DNA"/>
</dbReference>
<dbReference type="PANTHER" id="PTHR23024">
    <property type="entry name" value="ARYLACETAMIDE DEACETYLASE"/>
    <property type="match status" value="1"/>
</dbReference>
<dbReference type="InterPro" id="IPR029058">
    <property type="entry name" value="AB_hydrolase_fold"/>
</dbReference>
<dbReference type="InterPro" id="IPR050466">
    <property type="entry name" value="Carboxylest/Gibb_receptor"/>
</dbReference>
<sequence>MDSGSTEVAFDFSPFLIIKKDGSVQRLAGCDVAPPCLDTETNVESKDIVISKDDDVSARIFIPKVSDQTQKLPLLVYFHGGGFCIETPYSPPYHRFLNSLVSK</sequence>
<evidence type="ECO:0008006" key="3">
    <source>
        <dbReference type="Google" id="ProtNLM"/>
    </source>
</evidence>
<keyword evidence="2" id="KW-1185">Reference proteome</keyword>
<name>A0AAQ3SE03_VIGMU</name>
<organism evidence="1 2">
    <name type="scientific">Vigna mungo</name>
    <name type="common">Black gram</name>
    <name type="synonym">Phaseolus mungo</name>
    <dbReference type="NCBI Taxonomy" id="3915"/>
    <lineage>
        <taxon>Eukaryota</taxon>
        <taxon>Viridiplantae</taxon>
        <taxon>Streptophyta</taxon>
        <taxon>Embryophyta</taxon>
        <taxon>Tracheophyta</taxon>
        <taxon>Spermatophyta</taxon>
        <taxon>Magnoliopsida</taxon>
        <taxon>eudicotyledons</taxon>
        <taxon>Gunneridae</taxon>
        <taxon>Pentapetalae</taxon>
        <taxon>rosids</taxon>
        <taxon>fabids</taxon>
        <taxon>Fabales</taxon>
        <taxon>Fabaceae</taxon>
        <taxon>Papilionoideae</taxon>
        <taxon>50 kb inversion clade</taxon>
        <taxon>NPAAA clade</taxon>
        <taxon>indigoferoid/millettioid clade</taxon>
        <taxon>Phaseoleae</taxon>
        <taxon>Vigna</taxon>
    </lineage>
</organism>
<evidence type="ECO:0000313" key="1">
    <source>
        <dbReference type="EMBL" id="WVZ24769.1"/>
    </source>
</evidence>
<feature type="non-terminal residue" evidence="1">
    <location>
        <position position="103"/>
    </location>
</feature>
<accession>A0AAQ3SE03</accession>
<protein>
    <recommendedName>
        <fullName evidence="3">CXE carboxylesterase</fullName>
    </recommendedName>
</protein>
<proteinExistence type="predicted"/>
<gene>
    <name evidence="1" type="ORF">V8G54_003313</name>
</gene>
<evidence type="ECO:0000313" key="2">
    <source>
        <dbReference type="Proteomes" id="UP001374535"/>
    </source>
</evidence>
<dbReference type="PANTHER" id="PTHR23024:SF467">
    <property type="entry name" value="CARBOXYLESTERASE 12-RELATED"/>
    <property type="match status" value="1"/>
</dbReference>
<dbReference type="SUPFAM" id="SSF53474">
    <property type="entry name" value="alpha/beta-Hydrolases"/>
    <property type="match status" value="1"/>
</dbReference>
<dbReference type="AlphaFoldDB" id="A0AAQ3SE03"/>
<dbReference type="Proteomes" id="UP001374535">
    <property type="component" value="Chromosome 1"/>
</dbReference>
<dbReference type="Gene3D" id="3.40.50.1820">
    <property type="entry name" value="alpha/beta hydrolase"/>
    <property type="match status" value="1"/>
</dbReference>
<reference evidence="1 2" key="1">
    <citation type="journal article" date="2023" name="Life. Sci Alliance">
        <title>Evolutionary insights into 3D genome organization and epigenetic landscape of Vigna mungo.</title>
        <authorList>
            <person name="Junaid A."/>
            <person name="Singh B."/>
            <person name="Bhatia S."/>
        </authorList>
    </citation>
    <scope>NUCLEOTIDE SEQUENCE [LARGE SCALE GENOMIC DNA]</scope>
    <source>
        <strain evidence="1">Urdbean</strain>
    </source>
</reference>